<dbReference type="CDD" id="cd00130">
    <property type="entry name" value="PAS"/>
    <property type="match status" value="1"/>
</dbReference>
<evidence type="ECO:0000259" key="5">
    <source>
        <dbReference type="PROSITE" id="PS50112"/>
    </source>
</evidence>
<keyword evidence="2" id="KW-0716">Sensory transduction</keyword>
<evidence type="ECO:0000256" key="4">
    <source>
        <dbReference type="ARBA" id="ARBA00023170"/>
    </source>
</evidence>
<keyword evidence="4" id="KW-0675">Receptor</keyword>
<dbReference type="EMBL" id="JBBPBM010000009">
    <property type="protein sequence ID" value="KAK8568924.1"/>
    <property type="molecule type" value="Genomic_DNA"/>
</dbReference>
<dbReference type="PROSITE" id="PS50112">
    <property type="entry name" value="PAS"/>
    <property type="match status" value="1"/>
</dbReference>
<dbReference type="SUPFAM" id="SSF55785">
    <property type="entry name" value="PYP-like sensor domain (PAS domain)"/>
    <property type="match status" value="1"/>
</dbReference>
<evidence type="ECO:0000313" key="7">
    <source>
        <dbReference type="Proteomes" id="UP001472677"/>
    </source>
</evidence>
<evidence type="ECO:0000313" key="6">
    <source>
        <dbReference type="EMBL" id="KAK8568924.1"/>
    </source>
</evidence>
<dbReference type="InterPro" id="IPR035965">
    <property type="entry name" value="PAS-like_dom_sf"/>
</dbReference>
<proteinExistence type="predicted"/>
<keyword evidence="1" id="KW-0600">Photoreceptor protein</keyword>
<dbReference type="Gene3D" id="3.30.450.20">
    <property type="entry name" value="PAS domain"/>
    <property type="match status" value="1"/>
</dbReference>
<evidence type="ECO:0000256" key="1">
    <source>
        <dbReference type="ARBA" id="ARBA00022543"/>
    </source>
</evidence>
<protein>
    <recommendedName>
        <fullName evidence="5">PAS domain-containing protein</fullName>
    </recommendedName>
</protein>
<reference evidence="6 7" key="1">
    <citation type="journal article" date="2024" name="G3 (Bethesda)">
        <title>Genome assembly of Hibiscus sabdariffa L. provides insights into metabolisms of medicinal natural products.</title>
        <authorList>
            <person name="Kim T."/>
        </authorList>
    </citation>
    <scope>NUCLEOTIDE SEQUENCE [LARGE SCALE GENOMIC DNA]</scope>
    <source>
        <strain evidence="6">TK-2024</strain>
        <tissue evidence="6">Old leaves</tissue>
    </source>
</reference>
<gene>
    <name evidence="6" type="ORF">V6N12_007458</name>
</gene>
<dbReference type="Pfam" id="PF00989">
    <property type="entry name" value="PAS"/>
    <property type="match status" value="1"/>
</dbReference>
<keyword evidence="3" id="KW-0157">Chromophore</keyword>
<sequence>MKNEKENVVGTCFVGQDLTGRKTDMNKYTHVYVGIMRNPSTLIPPIFTVDEFGRCLEWNNAMQKLTGMKREQAIDRMLLGEVFTLDKFGCRVKYHYTLTNIMILFNGITVGGDANKLLFGFIDQQGKFVEVLLSANRRTDVNGRISGILCFLHVASLELQYALQGNFVKVLLLANRRTNADGRITGILCFLHVASPELQYALQVQRMSEQAAASSLNKLAYIRQELRKPLKGVILMQDLMGSSDLSREQRQLLRTSVMCQQ</sequence>
<feature type="domain" description="PAS" evidence="5">
    <location>
        <begin position="40"/>
        <end position="83"/>
    </location>
</feature>
<accession>A0ABR2F1U8</accession>
<name>A0ABR2F1U8_9ROSI</name>
<evidence type="ECO:0000256" key="3">
    <source>
        <dbReference type="ARBA" id="ARBA00022991"/>
    </source>
</evidence>
<dbReference type="InterPro" id="IPR000014">
    <property type="entry name" value="PAS"/>
</dbReference>
<dbReference type="InterPro" id="IPR013767">
    <property type="entry name" value="PAS_fold"/>
</dbReference>
<keyword evidence="7" id="KW-1185">Reference proteome</keyword>
<dbReference type="Proteomes" id="UP001472677">
    <property type="component" value="Unassembled WGS sequence"/>
</dbReference>
<organism evidence="6 7">
    <name type="scientific">Hibiscus sabdariffa</name>
    <name type="common">roselle</name>
    <dbReference type="NCBI Taxonomy" id="183260"/>
    <lineage>
        <taxon>Eukaryota</taxon>
        <taxon>Viridiplantae</taxon>
        <taxon>Streptophyta</taxon>
        <taxon>Embryophyta</taxon>
        <taxon>Tracheophyta</taxon>
        <taxon>Spermatophyta</taxon>
        <taxon>Magnoliopsida</taxon>
        <taxon>eudicotyledons</taxon>
        <taxon>Gunneridae</taxon>
        <taxon>Pentapetalae</taxon>
        <taxon>rosids</taxon>
        <taxon>malvids</taxon>
        <taxon>Malvales</taxon>
        <taxon>Malvaceae</taxon>
        <taxon>Malvoideae</taxon>
        <taxon>Hibiscus</taxon>
    </lineage>
</organism>
<evidence type="ECO:0000256" key="2">
    <source>
        <dbReference type="ARBA" id="ARBA00022606"/>
    </source>
</evidence>
<comment type="caution">
    <text evidence="6">The sequence shown here is derived from an EMBL/GenBank/DDBJ whole genome shotgun (WGS) entry which is preliminary data.</text>
</comment>